<dbReference type="OrthoDB" id="6448052at2"/>
<reference evidence="1 4" key="3">
    <citation type="journal article" date="2017" name="Nat. Microbiol.">
        <title>Natural product diversity associated with the nematode symbionts Photorhabdus and Xenorhabdus.</title>
        <authorList>
            <person name="Tobias N.J."/>
            <person name="Wolff H."/>
            <person name="Djahanschiri B."/>
            <person name="Grundmann F."/>
            <person name="Kronenwerth M."/>
            <person name="Shi Y.M."/>
            <person name="Simonyi S."/>
            <person name="Grun P."/>
            <person name="Shapiro-Ilan D."/>
            <person name="Pidot S.J."/>
            <person name="Stinear T.P."/>
            <person name="Ebersberger I."/>
            <person name="Bode H.B."/>
        </authorList>
    </citation>
    <scope>NUCLEOTIDE SEQUENCE [LARGE SCALE GENOMIC DNA]</scope>
    <source>
        <strain evidence="1 4">DSM 16336</strain>
    </source>
</reference>
<keyword evidence="4" id="KW-1185">Reference proteome</keyword>
<dbReference type="EMBL" id="FTLG01000011">
    <property type="protein sequence ID" value="SIP71174.1"/>
    <property type="molecule type" value="Genomic_DNA"/>
</dbReference>
<dbReference type="AlphaFoldDB" id="A0A1N6MQX9"/>
<reference evidence="2" key="2">
    <citation type="submission" date="2016-12" db="EMBL/GenBank/DDBJ databases">
        <authorList>
            <person name="Song W.-J."/>
            <person name="Kurnit D.M."/>
        </authorList>
    </citation>
    <scope>NUCLEOTIDE SEQUENCE [LARGE SCALE GENOMIC DNA]</scope>
    <source>
        <strain evidence="2">HGB1681</strain>
    </source>
</reference>
<evidence type="ECO:0000313" key="1">
    <source>
        <dbReference type="EMBL" id="PHM35603.1"/>
    </source>
</evidence>
<proteinExistence type="predicted"/>
<protein>
    <submittedName>
        <fullName evidence="2">Uncharacterized protein</fullName>
    </submittedName>
</protein>
<reference evidence="3" key="1">
    <citation type="submission" date="2016-12" db="EMBL/GenBank/DDBJ databases">
        <authorList>
            <person name="Gaudriault S."/>
        </authorList>
    </citation>
    <scope>NUCLEOTIDE SEQUENCE [LARGE SCALE GENOMIC DNA]</scope>
    <source>
        <strain evidence="3">HGB1681 (deposited as PTA-6826 in the American Type Culture Collection)</strain>
    </source>
</reference>
<dbReference type="Proteomes" id="UP000224871">
    <property type="component" value="Unassembled WGS sequence"/>
</dbReference>
<dbReference type="Proteomes" id="UP000196435">
    <property type="component" value="Unassembled WGS sequence"/>
</dbReference>
<organism evidence="2 3">
    <name type="scientific">Xenorhabdus innexi</name>
    <dbReference type="NCBI Taxonomy" id="290109"/>
    <lineage>
        <taxon>Bacteria</taxon>
        <taxon>Pseudomonadati</taxon>
        <taxon>Pseudomonadota</taxon>
        <taxon>Gammaproteobacteria</taxon>
        <taxon>Enterobacterales</taxon>
        <taxon>Morganellaceae</taxon>
        <taxon>Xenorhabdus</taxon>
    </lineage>
</organism>
<name>A0A1N6MQX9_9GAMM</name>
<evidence type="ECO:0000313" key="3">
    <source>
        <dbReference type="Proteomes" id="UP000196435"/>
    </source>
</evidence>
<evidence type="ECO:0000313" key="2">
    <source>
        <dbReference type="EMBL" id="SIP71174.1"/>
    </source>
</evidence>
<dbReference type="RefSeq" id="WP_086954612.1">
    <property type="nucleotide sequence ID" value="NZ_CAWNQC010000157.1"/>
</dbReference>
<accession>A0A1N6MQX9</accession>
<sequence>MDISKINFDSLRLDMDFPFLAIPNIPDPNVENKKITVTANIIDIYGNHLPNISIFISDATLGNLSKVKILSKDSEQQLPIVSVNGKEGFFIKSDNKGKVLFFIYPYQSIPIVLELYANVVGSDKFEPAKHTIFIVNKSLDSMVAKFDMPQIIGFFGEYLKSNGDSEFKVEVPGYEGGRQGDYILFFVNGKYTKYFARREQEGSLSIIHDLPYDIFTKGLYSNLFYIIVRYFGNVSEEKSNPLPLTYTGGVIYKPEENPASGRNYATCAVYDSYGVAQYHEIENHRAINSGSIEKTTHSPKGGLNIEVLGTTDPSQEPDKVPLDILVTVNMYLNSKNKNYTKSYSGKVKIHTIDNDSKVAAIIHIPYEDVVDVKQCSDGRYGHVYFDYTYYDDHKRYGKIWDADIDTEIY</sequence>
<dbReference type="EMBL" id="NIBU01000024">
    <property type="protein sequence ID" value="PHM35603.1"/>
    <property type="molecule type" value="Genomic_DNA"/>
</dbReference>
<evidence type="ECO:0000313" key="4">
    <source>
        <dbReference type="Proteomes" id="UP000224871"/>
    </source>
</evidence>
<gene>
    <name evidence="1" type="ORF">Xinn_02291</name>
    <name evidence="2" type="ORF">XIS1_1080020</name>
</gene>